<reference evidence="2" key="1">
    <citation type="journal article" date="2019" name="Int. J. Syst. Evol. Microbiol.">
        <title>The Global Catalogue of Microorganisms (GCM) 10K type strain sequencing project: providing services to taxonomists for standard genome sequencing and annotation.</title>
        <authorList>
            <consortium name="The Broad Institute Genomics Platform"/>
            <consortium name="The Broad Institute Genome Sequencing Center for Infectious Disease"/>
            <person name="Wu L."/>
            <person name="Ma J."/>
        </authorList>
    </citation>
    <scope>NUCLEOTIDE SEQUENCE [LARGE SCALE GENOMIC DNA]</scope>
    <source>
        <strain evidence="2">CCUG 52478</strain>
    </source>
</reference>
<evidence type="ECO:0000313" key="1">
    <source>
        <dbReference type="EMBL" id="MFD1248586.1"/>
    </source>
</evidence>
<proteinExistence type="predicted"/>
<organism evidence="1 2">
    <name type="scientific">Nocardioides ginsengisoli</name>
    <dbReference type="NCBI Taxonomy" id="363868"/>
    <lineage>
        <taxon>Bacteria</taxon>
        <taxon>Bacillati</taxon>
        <taxon>Actinomycetota</taxon>
        <taxon>Actinomycetes</taxon>
        <taxon>Propionibacteriales</taxon>
        <taxon>Nocardioidaceae</taxon>
        <taxon>Nocardioides</taxon>
    </lineage>
</organism>
<name>A0ABW3VZU3_9ACTN</name>
<keyword evidence="2" id="KW-1185">Reference proteome</keyword>
<dbReference type="RefSeq" id="WP_367918093.1">
    <property type="nucleotide sequence ID" value="NZ_BAABAC010000006.1"/>
</dbReference>
<dbReference type="EMBL" id="JBHTLX010000016">
    <property type="protein sequence ID" value="MFD1248586.1"/>
    <property type="molecule type" value="Genomic_DNA"/>
</dbReference>
<dbReference type="Proteomes" id="UP001597229">
    <property type="component" value="Unassembled WGS sequence"/>
</dbReference>
<accession>A0ABW3VZU3</accession>
<evidence type="ECO:0000313" key="2">
    <source>
        <dbReference type="Proteomes" id="UP001597229"/>
    </source>
</evidence>
<gene>
    <name evidence="1" type="ORF">ACFQ3F_12375</name>
</gene>
<protein>
    <recommendedName>
        <fullName evidence="3">Lipoprotein</fullName>
    </recommendedName>
</protein>
<comment type="caution">
    <text evidence="1">The sequence shown here is derived from an EMBL/GenBank/DDBJ whole genome shotgun (WGS) entry which is preliminary data.</text>
</comment>
<sequence length="148" mass="14948">MAQRGPAALTAGALAALVLFGGCGGSSHDPKADASSGATTLPGISLHCAKYADTAQRITDAQKALYDGHDSPGDATAVDDLVAALEAVKKEAPAQVDAAVTDLEDGFRSAQRLLRSGDPADSADLDLIAVQLAEDSQVVTTWIAGQCA</sequence>
<evidence type="ECO:0008006" key="3">
    <source>
        <dbReference type="Google" id="ProtNLM"/>
    </source>
</evidence>
<dbReference type="PROSITE" id="PS51257">
    <property type="entry name" value="PROKAR_LIPOPROTEIN"/>
    <property type="match status" value="1"/>
</dbReference>